<dbReference type="Proteomes" id="UP001597399">
    <property type="component" value="Unassembled WGS sequence"/>
</dbReference>
<evidence type="ECO:0000256" key="7">
    <source>
        <dbReference type="SAM" id="Phobius"/>
    </source>
</evidence>
<dbReference type="InterPro" id="IPR036640">
    <property type="entry name" value="ABC1_TM_sf"/>
</dbReference>
<dbReference type="RefSeq" id="WP_253063297.1">
    <property type="nucleotide sequence ID" value="NZ_JAMXWM010000020.1"/>
</dbReference>
<keyword evidence="11" id="KW-1185">Reference proteome</keyword>
<dbReference type="InterPro" id="IPR003593">
    <property type="entry name" value="AAA+_ATPase"/>
</dbReference>
<comment type="caution">
    <text evidence="10">The sequence shown here is derived from an EMBL/GenBank/DDBJ whole genome shotgun (WGS) entry which is preliminary data.</text>
</comment>
<dbReference type="Gene3D" id="1.20.1560.10">
    <property type="entry name" value="ABC transporter type 1, transmembrane domain"/>
    <property type="match status" value="1"/>
</dbReference>
<feature type="domain" description="ABC transmembrane type-1" evidence="9">
    <location>
        <begin position="22"/>
        <end position="313"/>
    </location>
</feature>
<dbReference type="InterPro" id="IPR003439">
    <property type="entry name" value="ABC_transporter-like_ATP-bd"/>
</dbReference>
<dbReference type="Pfam" id="PF00005">
    <property type="entry name" value="ABC_tran"/>
    <property type="match status" value="1"/>
</dbReference>
<feature type="transmembrane region" description="Helical" evidence="7">
    <location>
        <begin position="143"/>
        <end position="163"/>
    </location>
</feature>
<keyword evidence="6 7" id="KW-0472">Membrane</keyword>
<evidence type="ECO:0000256" key="5">
    <source>
        <dbReference type="ARBA" id="ARBA00022989"/>
    </source>
</evidence>
<evidence type="ECO:0000259" key="9">
    <source>
        <dbReference type="PROSITE" id="PS50929"/>
    </source>
</evidence>
<dbReference type="EMBL" id="JBHUMQ010000024">
    <property type="protein sequence ID" value="MFD2693960.1"/>
    <property type="molecule type" value="Genomic_DNA"/>
</dbReference>
<evidence type="ECO:0000256" key="4">
    <source>
        <dbReference type="ARBA" id="ARBA00022840"/>
    </source>
</evidence>
<dbReference type="InterPro" id="IPR027417">
    <property type="entry name" value="P-loop_NTPase"/>
</dbReference>
<feature type="transmembrane region" description="Helical" evidence="7">
    <location>
        <begin position="169"/>
        <end position="187"/>
    </location>
</feature>
<dbReference type="GO" id="GO:0005524">
    <property type="term" value="F:ATP binding"/>
    <property type="evidence" value="ECO:0007669"/>
    <property type="project" value="UniProtKB-KW"/>
</dbReference>
<evidence type="ECO:0000313" key="10">
    <source>
        <dbReference type="EMBL" id="MFD2693960.1"/>
    </source>
</evidence>
<protein>
    <submittedName>
        <fullName evidence="10">ABC transporter ATP-binding protein</fullName>
    </submittedName>
</protein>
<dbReference type="Gene3D" id="3.40.50.300">
    <property type="entry name" value="P-loop containing nucleotide triphosphate hydrolases"/>
    <property type="match status" value="1"/>
</dbReference>
<dbReference type="SUPFAM" id="SSF52540">
    <property type="entry name" value="P-loop containing nucleoside triphosphate hydrolases"/>
    <property type="match status" value="1"/>
</dbReference>
<dbReference type="PROSITE" id="PS50893">
    <property type="entry name" value="ABC_TRANSPORTER_2"/>
    <property type="match status" value="1"/>
</dbReference>
<dbReference type="SMART" id="SM00382">
    <property type="entry name" value="AAA"/>
    <property type="match status" value="1"/>
</dbReference>
<accession>A0ABW5S388</accession>
<feature type="transmembrane region" description="Helical" evidence="7">
    <location>
        <begin position="284"/>
        <end position="308"/>
    </location>
</feature>
<sequence length="606" mass="67052">MNGKSGIARLFELTHEKKGLLVVAGILSVLATFMMAVPFVSVYFVVREIINHARDISAVDAGWMILWGWIALISLFAGIAMLYVSTMCSHISAFRILYQLRIALAEHLAKLPMGYHTRNTTGAIKKTLEVSVEKIENFVAHQLPDLVSAICMPLIMIAVMFVLDWRMALAALIPVIAGFMIQVVLYSSKTGKDAMVQYQDALENMNAAGVEYIRGMPAVKVFGMTVNTFLQFKKTITDFRDWAVTYTKFCRTPYMIYLVMLSSILTFILPVGIFLISGQPNNQAFALTLLLFLSIAPSLAAPMMRLLYLGGNLRIISEGVSRIDKIFQQKPIEEPKHPKQAHSFDIGFHQVAFAYAKKEDADYKPILNEVTFTAEEGTLTALVGPSGGGKSTIASLIPRFWDVHQGKITIGGTDIRDLGTEALMDLVSFVFQDVHLFFDTIEENIRMGNKTATFDEVVQAAKAACCHEFIMQLPDGYQTKIGEAGVYLSGGEEQRVAIARALLKNAPILVLDEATAYADAENEAHIQKAINALIKNKTVIMIAHRLSTIRLADQILVIKKGSIAERGTHDELLKIGGLYEHMWRAHLSTAQWRLGGSKQSGEVNAQ</sequence>
<dbReference type="PANTHER" id="PTHR24221">
    <property type="entry name" value="ATP-BINDING CASSETTE SUB-FAMILY B"/>
    <property type="match status" value="1"/>
</dbReference>
<organism evidence="10 11">
    <name type="scientific">Sporolactobacillus shoreicorticis</name>
    <dbReference type="NCBI Taxonomy" id="1923877"/>
    <lineage>
        <taxon>Bacteria</taxon>
        <taxon>Bacillati</taxon>
        <taxon>Bacillota</taxon>
        <taxon>Bacilli</taxon>
        <taxon>Bacillales</taxon>
        <taxon>Sporolactobacillaceae</taxon>
        <taxon>Sporolactobacillus</taxon>
    </lineage>
</organism>
<feature type="transmembrane region" description="Helical" evidence="7">
    <location>
        <begin position="20"/>
        <end position="46"/>
    </location>
</feature>
<dbReference type="CDD" id="cd07346">
    <property type="entry name" value="ABC_6TM_exporters"/>
    <property type="match status" value="1"/>
</dbReference>
<evidence type="ECO:0000256" key="1">
    <source>
        <dbReference type="ARBA" id="ARBA00004651"/>
    </source>
</evidence>
<feature type="transmembrane region" description="Helical" evidence="7">
    <location>
        <begin position="254"/>
        <end position="278"/>
    </location>
</feature>
<keyword evidence="4 10" id="KW-0067">ATP-binding</keyword>
<evidence type="ECO:0000256" key="3">
    <source>
        <dbReference type="ARBA" id="ARBA00022741"/>
    </source>
</evidence>
<dbReference type="InterPro" id="IPR011527">
    <property type="entry name" value="ABC1_TM_dom"/>
</dbReference>
<feature type="domain" description="ABC transporter" evidence="8">
    <location>
        <begin position="346"/>
        <end position="585"/>
    </location>
</feature>
<dbReference type="PANTHER" id="PTHR24221:SF397">
    <property type="entry name" value="ABC TRANSPORTER, ATP-BINDING TRANSMEMBRANE PROTEIN"/>
    <property type="match status" value="1"/>
</dbReference>
<evidence type="ECO:0000313" key="11">
    <source>
        <dbReference type="Proteomes" id="UP001597399"/>
    </source>
</evidence>
<dbReference type="Pfam" id="PF00664">
    <property type="entry name" value="ABC_membrane"/>
    <property type="match status" value="1"/>
</dbReference>
<name>A0ABW5S388_9BACL</name>
<evidence type="ECO:0000256" key="2">
    <source>
        <dbReference type="ARBA" id="ARBA00022692"/>
    </source>
</evidence>
<reference evidence="11" key="1">
    <citation type="journal article" date="2019" name="Int. J. Syst. Evol. Microbiol.">
        <title>The Global Catalogue of Microorganisms (GCM) 10K type strain sequencing project: providing services to taxonomists for standard genome sequencing and annotation.</title>
        <authorList>
            <consortium name="The Broad Institute Genomics Platform"/>
            <consortium name="The Broad Institute Genome Sequencing Center for Infectious Disease"/>
            <person name="Wu L."/>
            <person name="Ma J."/>
        </authorList>
    </citation>
    <scope>NUCLEOTIDE SEQUENCE [LARGE SCALE GENOMIC DNA]</scope>
    <source>
        <strain evidence="11">TISTR 2466</strain>
    </source>
</reference>
<keyword evidence="2 7" id="KW-0812">Transmembrane</keyword>
<keyword evidence="3" id="KW-0547">Nucleotide-binding</keyword>
<keyword evidence="5 7" id="KW-1133">Transmembrane helix</keyword>
<gene>
    <name evidence="10" type="ORF">ACFSUE_10020</name>
</gene>
<dbReference type="SUPFAM" id="SSF90123">
    <property type="entry name" value="ABC transporter transmembrane region"/>
    <property type="match status" value="1"/>
</dbReference>
<evidence type="ECO:0000259" key="8">
    <source>
        <dbReference type="PROSITE" id="PS50893"/>
    </source>
</evidence>
<evidence type="ECO:0000256" key="6">
    <source>
        <dbReference type="ARBA" id="ARBA00023136"/>
    </source>
</evidence>
<dbReference type="PROSITE" id="PS50929">
    <property type="entry name" value="ABC_TM1F"/>
    <property type="match status" value="1"/>
</dbReference>
<proteinExistence type="predicted"/>
<comment type="subcellular location">
    <subcellularLocation>
        <location evidence="1">Cell membrane</location>
        <topology evidence="1">Multi-pass membrane protein</topology>
    </subcellularLocation>
</comment>
<dbReference type="InterPro" id="IPR039421">
    <property type="entry name" value="Type_1_exporter"/>
</dbReference>
<feature type="transmembrane region" description="Helical" evidence="7">
    <location>
        <begin position="66"/>
        <end position="85"/>
    </location>
</feature>